<comment type="pathway">
    <text evidence="2">Cofactor biosynthesis; thiamine diphosphate biosynthesis; thiamine diphosphate from thiamine phosphate: step 1/1.</text>
</comment>
<sequence length="384" mass="42696">MSFTRVSEIGEFGLIERLHQIVQPTEKELATLKKGIGDDCAVIDLQNGKYQVISTDLLLEHIHFDLLTTPLEHLGAKAISVNVSDICAMNAMPLYATVSVALSEKISVEMMSALYKGMKEAAEQYHIAIVGGDTSASTAGLVISVTVVGEVEKEKLTYRHGACVGDLICVTGDVGRSYSGLKVLMRERELMLQFLAENPDQTKESYQPDLAEYQKAIEKHLLPKARLDMVRLFAQLHLVPTAMIDISDGLGSEIKHICQQSGVGALIEESRIPILAEVREIASEFEDDALTYALFGGEDYELCFTIKPSDFPKIETIKDISVIGKIQPKDFGIKLRDIYGHEEDLSQYSGFEHFAKPQPTETEDTEEHSHEHEHDEDVWDEDPS</sequence>
<keyword evidence="1 2" id="KW-0784">Thiamine biosynthesis</keyword>
<dbReference type="EC" id="2.7.4.16" evidence="2"/>
<dbReference type="AlphaFoldDB" id="A0A395M3J7"/>
<dbReference type="NCBIfam" id="TIGR01379">
    <property type="entry name" value="thiL"/>
    <property type="match status" value="1"/>
</dbReference>
<dbReference type="InterPro" id="IPR006283">
    <property type="entry name" value="ThiL-like"/>
</dbReference>
<feature type="binding site" evidence="2">
    <location>
        <position position="56"/>
    </location>
    <ligand>
        <name>Mg(2+)</name>
        <dbReference type="ChEBI" id="CHEBI:18420"/>
        <label>2</label>
    </ligand>
</feature>
<keyword evidence="2" id="KW-0479">Metal-binding</keyword>
<feature type="binding site" evidence="2">
    <location>
        <begin position="132"/>
        <end position="133"/>
    </location>
    <ligand>
        <name>ATP</name>
        <dbReference type="ChEBI" id="CHEBI:30616"/>
    </ligand>
</feature>
<dbReference type="CDD" id="cd02194">
    <property type="entry name" value="ThiL"/>
    <property type="match status" value="1"/>
</dbReference>
<dbReference type="Gene3D" id="3.30.1330.10">
    <property type="entry name" value="PurM-like, N-terminal domain"/>
    <property type="match status" value="1"/>
</dbReference>
<feature type="binding site" evidence="2">
    <location>
        <position position="245"/>
    </location>
    <ligand>
        <name>Mg(2+)</name>
        <dbReference type="ChEBI" id="CHEBI:18420"/>
        <label>3</label>
    </ligand>
</feature>
<dbReference type="HAMAP" id="MF_02128">
    <property type="entry name" value="TMP_kinase"/>
    <property type="match status" value="1"/>
</dbReference>
<evidence type="ECO:0000259" key="4">
    <source>
        <dbReference type="Pfam" id="PF00586"/>
    </source>
</evidence>
<reference evidence="6 7" key="1">
    <citation type="journal article" date="2011" name="ISME J.">
        <title>Community ecology of hot spring cyanobacterial mats: predominant populations and their functional potential.</title>
        <authorList>
            <person name="Klatt C.G."/>
            <person name="Wood J.M."/>
            <person name="Rusch D.B."/>
            <person name="Bateson M.M."/>
            <person name="Hamamura N."/>
            <person name="Heidelberg J.F."/>
            <person name="Grossman A.R."/>
            <person name="Bhaya D."/>
            <person name="Cohan F.M."/>
            <person name="Kuhl M."/>
            <person name="Bryant D.A."/>
            <person name="Ward D.M."/>
        </authorList>
    </citation>
    <scope>NUCLEOTIDE SEQUENCE [LARGE SCALE GENOMIC DNA]</scope>
    <source>
        <strain evidence="6">OS</strain>
    </source>
</reference>
<evidence type="ECO:0000259" key="5">
    <source>
        <dbReference type="Pfam" id="PF02769"/>
    </source>
</evidence>
<dbReference type="EMBL" id="PHFL01000026">
    <property type="protein sequence ID" value="RFM24798.1"/>
    <property type="molecule type" value="Genomic_DNA"/>
</dbReference>
<accession>A0A395M3J7</accession>
<feature type="domain" description="PurM-like N-terminal" evidence="4">
    <location>
        <begin position="37"/>
        <end position="151"/>
    </location>
</feature>
<dbReference type="InterPro" id="IPR036921">
    <property type="entry name" value="PurM-like_N_sf"/>
</dbReference>
<gene>
    <name evidence="2 6" type="primary">thiL</name>
    <name evidence="6" type="ORF">D0433_04090</name>
</gene>
<dbReference type="Pfam" id="PF02769">
    <property type="entry name" value="AIRS_C"/>
    <property type="match status" value="1"/>
</dbReference>
<feature type="binding site" evidence="2">
    <location>
        <position position="39"/>
    </location>
    <ligand>
        <name>Mg(2+)</name>
        <dbReference type="ChEBI" id="CHEBI:18420"/>
        <label>4</label>
    </ligand>
</feature>
<comment type="miscellaneous">
    <text evidence="2">Reaction mechanism of ThiL seems to utilize a direct, inline transfer of the gamma-phosphate of ATP to TMP rather than a phosphorylated enzyme intermediate.</text>
</comment>
<dbReference type="GO" id="GO:0009228">
    <property type="term" value="P:thiamine biosynthetic process"/>
    <property type="evidence" value="ECO:0007669"/>
    <property type="project" value="UniProtKB-KW"/>
</dbReference>
<comment type="catalytic activity">
    <reaction evidence="2">
        <text>thiamine phosphate + ATP = thiamine diphosphate + ADP</text>
        <dbReference type="Rhea" id="RHEA:15913"/>
        <dbReference type="ChEBI" id="CHEBI:30616"/>
        <dbReference type="ChEBI" id="CHEBI:37575"/>
        <dbReference type="ChEBI" id="CHEBI:58937"/>
        <dbReference type="ChEBI" id="CHEBI:456216"/>
        <dbReference type="EC" id="2.7.4.16"/>
    </reaction>
</comment>
<keyword evidence="2 6" id="KW-0418">Kinase</keyword>
<feature type="binding site" evidence="2">
    <location>
        <position position="63"/>
    </location>
    <ligand>
        <name>substrate</name>
    </ligand>
</feature>
<feature type="binding site" evidence="2">
    <location>
        <position position="159"/>
    </location>
    <ligand>
        <name>ATP</name>
        <dbReference type="ChEBI" id="CHEBI:30616"/>
    </ligand>
</feature>
<comment type="similarity">
    <text evidence="2">Belongs to the thiamine-monophosphate kinase family.</text>
</comment>
<feature type="binding site" evidence="2">
    <location>
        <position position="54"/>
    </location>
    <ligand>
        <name>Mg(2+)</name>
        <dbReference type="ChEBI" id="CHEBI:18420"/>
        <label>4</label>
    </ligand>
</feature>
<keyword evidence="2 6" id="KW-0808">Transferase</keyword>
<feature type="binding site" evidence="2">
    <location>
        <position position="115"/>
    </location>
    <ligand>
        <name>ATP</name>
        <dbReference type="ChEBI" id="CHEBI:30616"/>
    </ligand>
</feature>
<feature type="binding site" evidence="2">
    <location>
        <position position="85"/>
    </location>
    <ligand>
        <name>Mg(2+)</name>
        <dbReference type="ChEBI" id="CHEBI:18420"/>
        <label>3</label>
    </ligand>
</feature>
<organism evidence="6 7">
    <name type="scientific">Candidatus Thermochlorobacter aerophilus</name>
    <dbReference type="NCBI Taxonomy" id="1868324"/>
    <lineage>
        <taxon>Bacteria</taxon>
        <taxon>Pseudomonadati</taxon>
        <taxon>Chlorobiota</taxon>
        <taxon>Chlorobiia</taxon>
        <taxon>Chlorobiales</taxon>
        <taxon>Candidatus Thermochlorobacteriaceae</taxon>
        <taxon>Candidatus Thermochlorobacter</taxon>
    </lineage>
</organism>
<protein>
    <recommendedName>
        <fullName evidence="2">Thiamine-monophosphate kinase</fullName>
        <shortName evidence="2">TMP kinase</shortName>
        <shortName evidence="2">Thiamine-phosphate kinase</shortName>
        <ecNumber evidence="2">2.7.4.16</ecNumber>
    </recommendedName>
</protein>
<keyword evidence="2" id="KW-0547">Nucleotide-binding</keyword>
<dbReference type="Pfam" id="PF00586">
    <property type="entry name" value="AIRS"/>
    <property type="match status" value="1"/>
</dbReference>
<feature type="binding site" evidence="2">
    <location>
        <position position="247"/>
    </location>
    <ligand>
        <name>ATP</name>
        <dbReference type="ChEBI" id="CHEBI:30616"/>
    </ligand>
</feature>
<dbReference type="PANTHER" id="PTHR30270:SF0">
    <property type="entry name" value="THIAMINE-MONOPHOSPHATE KINASE"/>
    <property type="match status" value="1"/>
</dbReference>
<comment type="function">
    <text evidence="2">Catalyzes the ATP-dependent phosphorylation of thiamine-monophosphate (TMP) to form thiamine-pyrophosphate (TPP), the active form of vitamin B1.</text>
</comment>
<feature type="binding site" evidence="2">
    <location>
        <position position="55"/>
    </location>
    <ligand>
        <name>Mg(2+)</name>
        <dbReference type="ChEBI" id="CHEBI:18420"/>
        <label>1</label>
    </ligand>
</feature>
<dbReference type="InterPro" id="IPR016188">
    <property type="entry name" value="PurM-like_N"/>
</dbReference>
<feature type="binding site" evidence="2">
    <location>
        <position position="351"/>
    </location>
    <ligand>
        <name>substrate</name>
    </ligand>
</feature>
<dbReference type="InterPro" id="IPR010918">
    <property type="entry name" value="PurM-like_C_dom"/>
</dbReference>
<feature type="binding site" evidence="2">
    <location>
        <position position="56"/>
    </location>
    <ligand>
        <name>Mg(2+)</name>
        <dbReference type="ChEBI" id="CHEBI:18420"/>
        <label>1</label>
    </ligand>
</feature>
<comment type="caution">
    <text evidence="6">The sequence shown here is derived from an EMBL/GenBank/DDBJ whole genome shotgun (WGS) entry which is preliminary data.</text>
</comment>
<evidence type="ECO:0000256" key="2">
    <source>
        <dbReference type="HAMAP-Rule" id="MF_02128"/>
    </source>
</evidence>
<feature type="binding site" evidence="2">
    <location>
        <position position="133"/>
    </location>
    <ligand>
        <name>Mg(2+)</name>
        <dbReference type="ChEBI" id="CHEBI:18420"/>
        <label>1</label>
    </ligand>
</feature>
<dbReference type="GO" id="GO:0005524">
    <property type="term" value="F:ATP binding"/>
    <property type="evidence" value="ECO:0007669"/>
    <property type="project" value="UniProtKB-UniRule"/>
</dbReference>
<keyword evidence="2" id="KW-0067">ATP-binding</keyword>
<dbReference type="GO" id="GO:0000287">
    <property type="term" value="F:magnesium ion binding"/>
    <property type="evidence" value="ECO:0007669"/>
    <property type="project" value="UniProtKB-UniRule"/>
</dbReference>
<feature type="binding site" evidence="2">
    <location>
        <position position="39"/>
    </location>
    <ligand>
        <name>Mg(2+)</name>
        <dbReference type="ChEBI" id="CHEBI:18420"/>
        <label>3</label>
    </ligand>
</feature>
<dbReference type="SUPFAM" id="SSF55326">
    <property type="entry name" value="PurM N-terminal domain-like"/>
    <property type="match status" value="1"/>
</dbReference>
<keyword evidence="2" id="KW-0460">Magnesium</keyword>
<feature type="binding site" evidence="2">
    <location>
        <position position="85"/>
    </location>
    <ligand>
        <name>Mg(2+)</name>
        <dbReference type="ChEBI" id="CHEBI:18420"/>
        <label>2</label>
    </ligand>
</feature>
<dbReference type="GO" id="GO:0009229">
    <property type="term" value="P:thiamine diphosphate biosynthetic process"/>
    <property type="evidence" value="ECO:0007669"/>
    <property type="project" value="UniProtKB-UniRule"/>
</dbReference>
<feature type="binding site" evidence="2">
    <location>
        <position position="85"/>
    </location>
    <ligand>
        <name>Mg(2+)</name>
        <dbReference type="ChEBI" id="CHEBI:18420"/>
        <label>4</label>
    </ligand>
</feature>
<dbReference type="InterPro" id="IPR036676">
    <property type="entry name" value="PurM-like_C_sf"/>
</dbReference>
<dbReference type="Proteomes" id="UP000266389">
    <property type="component" value="Unassembled WGS sequence"/>
</dbReference>
<dbReference type="UniPathway" id="UPA00060">
    <property type="reaction ID" value="UER00142"/>
</dbReference>
<dbReference type="PANTHER" id="PTHR30270">
    <property type="entry name" value="THIAMINE-MONOPHOSPHATE KINASE"/>
    <property type="match status" value="1"/>
</dbReference>
<evidence type="ECO:0000313" key="6">
    <source>
        <dbReference type="EMBL" id="RFM24798.1"/>
    </source>
</evidence>
<feature type="region of interest" description="Disordered" evidence="3">
    <location>
        <begin position="349"/>
        <end position="384"/>
    </location>
</feature>
<proteinExistence type="inferred from homology"/>
<feature type="binding site" evidence="2">
    <location>
        <position position="298"/>
    </location>
    <ligand>
        <name>substrate</name>
    </ligand>
</feature>
<evidence type="ECO:0000313" key="7">
    <source>
        <dbReference type="Proteomes" id="UP000266389"/>
    </source>
</evidence>
<feature type="binding site" evidence="2">
    <location>
        <position position="248"/>
    </location>
    <ligand>
        <name>Mg(2+)</name>
        <dbReference type="ChEBI" id="CHEBI:18420"/>
        <label>5</label>
    </ligand>
</feature>
<name>A0A395M3J7_9BACT</name>
<dbReference type="SUPFAM" id="SSF56042">
    <property type="entry name" value="PurM C-terminal domain-like"/>
    <property type="match status" value="1"/>
</dbReference>
<evidence type="ECO:0000256" key="1">
    <source>
        <dbReference type="ARBA" id="ARBA00022977"/>
    </source>
</evidence>
<dbReference type="GO" id="GO:0009030">
    <property type="term" value="F:thiamine-phosphate kinase activity"/>
    <property type="evidence" value="ECO:0007669"/>
    <property type="project" value="UniProtKB-UniRule"/>
</dbReference>
<feature type="domain" description="PurM-like C-terminal" evidence="5">
    <location>
        <begin position="165"/>
        <end position="310"/>
    </location>
</feature>
<evidence type="ECO:0000256" key="3">
    <source>
        <dbReference type="SAM" id="MobiDB-lite"/>
    </source>
</evidence>
<dbReference type="Gene3D" id="3.90.650.10">
    <property type="entry name" value="PurM-like C-terminal domain"/>
    <property type="match status" value="1"/>
</dbReference>